<feature type="domain" description="Glycosyltransferase 2-like" evidence="8">
    <location>
        <begin position="5"/>
        <end position="141"/>
    </location>
</feature>
<dbReference type="InterPro" id="IPR050256">
    <property type="entry name" value="Glycosyltransferase_2"/>
</dbReference>
<dbReference type="SUPFAM" id="SSF53448">
    <property type="entry name" value="Nucleotide-diphospho-sugar transferases"/>
    <property type="match status" value="1"/>
</dbReference>
<comment type="caution">
    <text evidence="9">The sequence shown here is derived from an EMBL/GenBank/DDBJ whole genome shotgun (WGS) entry which is preliminary data.</text>
</comment>
<evidence type="ECO:0000256" key="2">
    <source>
        <dbReference type="ARBA" id="ARBA00022676"/>
    </source>
</evidence>
<evidence type="ECO:0000256" key="1">
    <source>
        <dbReference type="ARBA" id="ARBA00004141"/>
    </source>
</evidence>
<dbReference type="AlphaFoldDB" id="A1ZZB1"/>
<gene>
    <name evidence="9" type="ORF">M23134_03649</name>
</gene>
<dbReference type="eggNOG" id="COG1216">
    <property type="taxonomic scope" value="Bacteria"/>
</dbReference>
<dbReference type="CDD" id="cd04187">
    <property type="entry name" value="DPM1_like_bac"/>
    <property type="match status" value="1"/>
</dbReference>
<evidence type="ECO:0000256" key="3">
    <source>
        <dbReference type="ARBA" id="ARBA00022679"/>
    </source>
</evidence>
<feature type="transmembrane region" description="Helical" evidence="7">
    <location>
        <begin position="264"/>
        <end position="290"/>
    </location>
</feature>
<proteinExistence type="predicted"/>
<dbReference type="RefSeq" id="WP_002705133.1">
    <property type="nucleotide sequence ID" value="NZ_AAWS01000075.1"/>
</dbReference>
<organism evidence="9 10">
    <name type="scientific">Microscilla marina ATCC 23134</name>
    <dbReference type="NCBI Taxonomy" id="313606"/>
    <lineage>
        <taxon>Bacteria</taxon>
        <taxon>Pseudomonadati</taxon>
        <taxon>Bacteroidota</taxon>
        <taxon>Cytophagia</taxon>
        <taxon>Cytophagales</taxon>
        <taxon>Microscillaceae</taxon>
        <taxon>Microscilla</taxon>
    </lineage>
</organism>
<evidence type="ECO:0000256" key="7">
    <source>
        <dbReference type="SAM" id="Phobius"/>
    </source>
</evidence>
<dbReference type="EMBL" id="AAWS01000075">
    <property type="protein sequence ID" value="EAY24263.1"/>
    <property type="molecule type" value="Genomic_DNA"/>
</dbReference>
<evidence type="ECO:0000313" key="10">
    <source>
        <dbReference type="Proteomes" id="UP000004095"/>
    </source>
</evidence>
<keyword evidence="10" id="KW-1185">Reference proteome</keyword>
<dbReference type="InterPro" id="IPR001173">
    <property type="entry name" value="Glyco_trans_2-like"/>
</dbReference>
<dbReference type="InterPro" id="IPR029044">
    <property type="entry name" value="Nucleotide-diphossugar_trans"/>
</dbReference>
<name>A1ZZB1_MICM2</name>
<evidence type="ECO:0000256" key="5">
    <source>
        <dbReference type="ARBA" id="ARBA00022989"/>
    </source>
</evidence>
<keyword evidence="3 9" id="KW-0808">Transferase</keyword>
<keyword evidence="4 7" id="KW-0812">Transmembrane</keyword>
<dbReference type="OrthoDB" id="9807778at2"/>
<comment type="subcellular location">
    <subcellularLocation>
        <location evidence="1">Membrane</location>
        <topology evidence="1">Multi-pass membrane protein</topology>
    </subcellularLocation>
</comment>
<dbReference type="Proteomes" id="UP000004095">
    <property type="component" value="Unassembled WGS sequence"/>
</dbReference>
<protein>
    <submittedName>
        <fullName evidence="9">Glycosyl transferase, family 2</fullName>
    </submittedName>
</protein>
<evidence type="ECO:0000313" key="9">
    <source>
        <dbReference type="EMBL" id="EAY24263.1"/>
    </source>
</evidence>
<feature type="transmembrane region" description="Helical" evidence="7">
    <location>
        <begin position="228"/>
        <end position="252"/>
    </location>
</feature>
<dbReference type="Pfam" id="PF00535">
    <property type="entry name" value="Glycos_transf_2"/>
    <property type="match status" value="1"/>
</dbReference>
<dbReference type="Gene3D" id="3.90.550.10">
    <property type="entry name" value="Spore Coat Polysaccharide Biosynthesis Protein SpsA, Chain A"/>
    <property type="match status" value="1"/>
</dbReference>
<keyword evidence="6 7" id="KW-0472">Membrane</keyword>
<evidence type="ECO:0000259" key="8">
    <source>
        <dbReference type="Pfam" id="PF00535"/>
    </source>
</evidence>
<keyword evidence="5 7" id="KW-1133">Transmembrane helix</keyword>
<dbReference type="PANTHER" id="PTHR48090:SF1">
    <property type="entry name" value="PROPHAGE BACTOPRENOL GLUCOSYL TRANSFERASE HOMOLOG"/>
    <property type="match status" value="1"/>
</dbReference>
<keyword evidence="2" id="KW-0328">Glycosyltransferase</keyword>
<evidence type="ECO:0000256" key="6">
    <source>
        <dbReference type="ARBA" id="ARBA00023136"/>
    </source>
</evidence>
<evidence type="ECO:0000256" key="4">
    <source>
        <dbReference type="ARBA" id="ARBA00022692"/>
    </source>
</evidence>
<reference evidence="9 10" key="1">
    <citation type="submission" date="2007-01" db="EMBL/GenBank/DDBJ databases">
        <authorList>
            <person name="Haygood M."/>
            <person name="Podell S."/>
            <person name="Anderson C."/>
            <person name="Hopkinson B."/>
            <person name="Roe K."/>
            <person name="Barbeau K."/>
            <person name="Gaasterland T."/>
            <person name="Ferriera S."/>
            <person name="Johnson J."/>
            <person name="Kravitz S."/>
            <person name="Beeson K."/>
            <person name="Sutton G."/>
            <person name="Rogers Y.-H."/>
            <person name="Friedman R."/>
            <person name="Frazier M."/>
            <person name="Venter J.C."/>
        </authorList>
    </citation>
    <scope>NUCLEOTIDE SEQUENCE [LARGE SCALE GENOMIC DNA]</scope>
    <source>
        <strain evidence="9 10">ATCC 23134</strain>
    </source>
</reference>
<dbReference type="GO" id="GO:0016757">
    <property type="term" value="F:glycosyltransferase activity"/>
    <property type="evidence" value="ECO:0007669"/>
    <property type="project" value="UniProtKB-KW"/>
</dbReference>
<dbReference type="PANTHER" id="PTHR48090">
    <property type="entry name" value="UNDECAPRENYL-PHOSPHATE 4-DEOXY-4-FORMAMIDO-L-ARABINOSE TRANSFERASE-RELATED"/>
    <property type="match status" value="1"/>
</dbReference>
<accession>A1ZZB1</accession>
<sequence>MKKITVVTSLYKSRAYIPEFYRRIKDCIVSLGLSYQLVFVNDGSPDDSVEVVKQLMEQDPHITLVSLSRNFGQYPAMFAGMQYALQTNPDYVFILDVDLEEAPENLAKFYPLMQAKAGTDVVYGVVKKRQGFFVKKVLGNWFLWVLDKLSEHQIPRNQAWARLMKPNYLQHLLQYNEADTYPVGLMHLTGFNQVPCPIDKPYKGSTTYSWRKRAYAALSAVTSFSSRALLYIAFMGFGIFFFSVLFILSIVVQKLAYTDFQAGWSSIIASIWCIGGLIIFCLGVIGMYIAQIFNQVKNRPLYIIKSVLGKTE</sequence>
<dbReference type="GO" id="GO:0005886">
    <property type="term" value="C:plasma membrane"/>
    <property type="evidence" value="ECO:0007669"/>
    <property type="project" value="TreeGrafter"/>
</dbReference>